<dbReference type="Proteomes" id="UP000053989">
    <property type="component" value="Unassembled WGS sequence"/>
</dbReference>
<dbReference type="GO" id="GO:0003824">
    <property type="term" value="F:catalytic activity"/>
    <property type="evidence" value="ECO:0007669"/>
    <property type="project" value="InterPro"/>
</dbReference>
<dbReference type="AlphaFoldDB" id="A0A0C3DNK7"/>
<evidence type="ECO:0000313" key="3">
    <source>
        <dbReference type="Proteomes" id="UP000053989"/>
    </source>
</evidence>
<evidence type="ECO:0000313" key="2">
    <source>
        <dbReference type="EMBL" id="KIM57829.1"/>
    </source>
</evidence>
<dbReference type="InterPro" id="IPR016193">
    <property type="entry name" value="Cytidine_deaminase-like"/>
</dbReference>
<keyword evidence="3" id="KW-1185">Reference proteome</keyword>
<dbReference type="SUPFAM" id="SSF53927">
    <property type="entry name" value="Cytidine deaminase-like"/>
    <property type="match status" value="1"/>
</dbReference>
<dbReference type="InParanoid" id="A0A0C3DNK7"/>
<dbReference type="HOGENOM" id="CLU_2074534_0_0_1"/>
<name>A0A0C3DNK7_9AGAM</name>
<proteinExistence type="predicted"/>
<feature type="region of interest" description="Disordered" evidence="1">
    <location>
        <begin position="1"/>
        <end position="28"/>
    </location>
</feature>
<reference evidence="2 3" key="1">
    <citation type="submission" date="2014-04" db="EMBL/GenBank/DDBJ databases">
        <authorList>
            <consortium name="DOE Joint Genome Institute"/>
            <person name="Kuo A."/>
            <person name="Kohler A."/>
            <person name="Nagy L.G."/>
            <person name="Floudas D."/>
            <person name="Copeland A."/>
            <person name="Barry K.W."/>
            <person name="Cichocki N."/>
            <person name="Veneault-Fourrey C."/>
            <person name="LaButti K."/>
            <person name="Lindquist E.A."/>
            <person name="Lipzen A."/>
            <person name="Lundell T."/>
            <person name="Morin E."/>
            <person name="Murat C."/>
            <person name="Sun H."/>
            <person name="Tunlid A."/>
            <person name="Henrissat B."/>
            <person name="Grigoriev I.V."/>
            <person name="Hibbett D.S."/>
            <person name="Martin F."/>
            <person name="Nordberg H.P."/>
            <person name="Cantor M.N."/>
            <person name="Hua S.X."/>
        </authorList>
    </citation>
    <scope>NUCLEOTIDE SEQUENCE [LARGE SCALE GENOMIC DNA]</scope>
    <source>
        <strain evidence="2 3">Foug A</strain>
    </source>
</reference>
<dbReference type="GO" id="GO:0006139">
    <property type="term" value="P:nucleobase-containing compound metabolic process"/>
    <property type="evidence" value="ECO:0007669"/>
    <property type="project" value="UniProtKB-ARBA"/>
</dbReference>
<dbReference type="EMBL" id="KN822095">
    <property type="protein sequence ID" value="KIM57829.1"/>
    <property type="molecule type" value="Genomic_DNA"/>
</dbReference>
<gene>
    <name evidence="2" type="ORF">SCLCIDRAFT_1117738</name>
</gene>
<accession>A0A0C3DNK7</accession>
<dbReference type="OrthoDB" id="9972196at2759"/>
<dbReference type="Gene3D" id="3.40.140.10">
    <property type="entry name" value="Cytidine Deaminase, domain 2"/>
    <property type="match status" value="1"/>
</dbReference>
<protein>
    <submittedName>
        <fullName evidence="2">Uncharacterized protein</fullName>
    </submittedName>
</protein>
<organism evidence="2 3">
    <name type="scientific">Scleroderma citrinum Foug A</name>
    <dbReference type="NCBI Taxonomy" id="1036808"/>
    <lineage>
        <taxon>Eukaryota</taxon>
        <taxon>Fungi</taxon>
        <taxon>Dikarya</taxon>
        <taxon>Basidiomycota</taxon>
        <taxon>Agaricomycotina</taxon>
        <taxon>Agaricomycetes</taxon>
        <taxon>Agaricomycetidae</taxon>
        <taxon>Boletales</taxon>
        <taxon>Sclerodermatineae</taxon>
        <taxon>Sclerodermataceae</taxon>
        <taxon>Scleroderma</taxon>
    </lineage>
</organism>
<sequence>MDVKCSVFYRGTSSSKDPSHDDDSGKHACQIAGQDRSWNARRRDPRVNGADLYVVRVTKSGVGTAQPCWRCVRWCVWSGVRRIFHWNPEQGKFDVRKVNQENSDFYQTQADAHLHCTN</sequence>
<evidence type="ECO:0000256" key="1">
    <source>
        <dbReference type="SAM" id="MobiDB-lite"/>
    </source>
</evidence>
<reference evidence="3" key="2">
    <citation type="submission" date="2015-01" db="EMBL/GenBank/DDBJ databases">
        <title>Evolutionary Origins and Diversification of the Mycorrhizal Mutualists.</title>
        <authorList>
            <consortium name="DOE Joint Genome Institute"/>
            <consortium name="Mycorrhizal Genomics Consortium"/>
            <person name="Kohler A."/>
            <person name="Kuo A."/>
            <person name="Nagy L.G."/>
            <person name="Floudas D."/>
            <person name="Copeland A."/>
            <person name="Barry K.W."/>
            <person name="Cichocki N."/>
            <person name="Veneault-Fourrey C."/>
            <person name="LaButti K."/>
            <person name="Lindquist E.A."/>
            <person name="Lipzen A."/>
            <person name="Lundell T."/>
            <person name="Morin E."/>
            <person name="Murat C."/>
            <person name="Riley R."/>
            <person name="Ohm R."/>
            <person name="Sun H."/>
            <person name="Tunlid A."/>
            <person name="Henrissat B."/>
            <person name="Grigoriev I.V."/>
            <person name="Hibbett D.S."/>
            <person name="Martin F."/>
        </authorList>
    </citation>
    <scope>NUCLEOTIDE SEQUENCE [LARGE SCALE GENOMIC DNA]</scope>
    <source>
        <strain evidence="3">Foug A</strain>
    </source>
</reference>
<feature type="compositionally biased region" description="Basic and acidic residues" evidence="1">
    <location>
        <begin position="17"/>
        <end position="26"/>
    </location>
</feature>